<feature type="compositionally biased region" description="Basic residues" evidence="1">
    <location>
        <begin position="1"/>
        <end position="11"/>
    </location>
</feature>
<evidence type="ECO:0000313" key="2">
    <source>
        <dbReference type="EMBL" id="SVD27002.1"/>
    </source>
</evidence>
<feature type="non-terminal residue" evidence="2">
    <location>
        <position position="74"/>
    </location>
</feature>
<proteinExistence type="predicted"/>
<evidence type="ECO:0000256" key="1">
    <source>
        <dbReference type="SAM" id="MobiDB-lite"/>
    </source>
</evidence>
<feature type="compositionally biased region" description="Basic residues" evidence="1">
    <location>
        <begin position="49"/>
        <end position="74"/>
    </location>
</feature>
<name>A0A382TZ48_9ZZZZ</name>
<organism evidence="2">
    <name type="scientific">marine metagenome</name>
    <dbReference type="NCBI Taxonomy" id="408172"/>
    <lineage>
        <taxon>unclassified sequences</taxon>
        <taxon>metagenomes</taxon>
        <taxon>ecological metagenomes</taxon>
    </lineage>
</organism>
<gene>
    <name evidence="2" type="ORF">METZ01_LOCUS379856</name>
</gene>
<reference evidence="2" key="1">
    <citation type="submission" date="2018-05" db="EMBL/GenBank/DDBJ databases">
        <authorList>
            <person name="Lanie J.A."/>
            <person name="Ng W.-L."/>
            <person name="Kazmierczak K.M."/>
            <person name="Andrzejewski T.M."/>
            <person name="Davidsen T.M."/>
            <person name="Wayne K.J."/>
            <person name="Tettelin H."/>
            <person name="Glass J.I."/>
            <person name="Rusch D."/>
            <person name="Podicherti R."/>
            <person name="Tsui H.-C.T."/>
            <person name="Winkler M.E."/>
        </authorList>
    </citation>
    <scope>NUCLEOTIDE SEQUENCE</scope>
</reference>
<dbReference type="EMBL" id="UINC01140071">
    <property type="protein sequence ID" value="SVD27002.1"/>
    <property type="molecule type" value="Genomic_DNA"/>
</dbReference>
<feature type="compositionally biased region" description="Polar residues" evidence="1">
    <location>
        <begin position="14"/>
        <end position="25"/>
    </location>
</feature>
<dbReference type="AlphaFoldDB" id="A0A382TZ48"/>
<feature type="region of interest" description="Disordered" evidence="1">
    <location>
        <begin position="1"/>
        <end position="74"/>
    </location>
</feature>
<feature type="non-terminal residue" evidence="2">
    <location>
        <position position="1"/>
    </location>
</feature>
<protein>
    <submittedName>
        <fullName evidence="2">Uncharacterized protein</fullName>
    </submittedName>
</protein>
<accession>A0A382TZ48</accession>
<sequence>VPFIRGARRHATSVAVSCPNSSTRETGAVSPVCCTTTIRSSSRLDSTSRRSRLPSRHRLQHRNRRRQPRRIRRV</sequence>